<dbReference type="CDD" id="cd01087">
    <property type="entry name" value="Prolidase"/>
    <property type="match status" value="1"/>
</dbReference>
<dbReference type="PANTHER" id="PTHR43226:SF4">
    <property type="entry name" value="XAA-PRO AMINOPEPTIDASE 3"/>
    <property type="match status" value="1"/>
</dbReference>
<organism evidence="11 12">
    <name type="scientific">Nocardioides psychrotolerans</name>
    <dbReference type="NCBI Taxonomy" id="1005945"/>
    <lineage>
        <taxon>Bacteria</taxon>
        <taxon>Bacillati</taxon>
        <taxon>Actinomycetota</taxon>
        <taxon>Actinomycetes</taxon>
        <taxon>Propionibacteriales</taxon>
        <taxon>Nocardioidaceae</taxon>
        <taxon>Nocardioides</taxon>
    </lineage>
</organism>
<dbReference type="Pfam" id="PF05195">
    <property type="entry name" value="AMP_N"/>
    <property type="match status" value="1"/>
</dbReference>
<evidence type="ECO:0000256" key="9">
    <source>
        <dbReference type="SAM" id="MobiDB-lite"/>
    </source>
</evidence>
<feature type="compositionally biased region" description="Low complexity" evidence="9">
    <location>
        <begin position="1"/>
        <end position="18"/>
    </location>
</feature>
<evidence type="ECO:0000313" key="11">
    <source>
        <dbReference type="EMBL" id="SFH72376.1"/>
    </source>
</evidence>
<sequence length="477" mass="52190">MSEQTSPESTAPSTAPSTESHDPAVPAAYSAFMREGWGDRELDLPPHPVTDLSARRRTSLAEVFPGERLVLPSGTYKQRSNDTDYRFRSDTAHTYFSGNQTSDAVLVVEDGEAVLYARPRSSRESDEFFRDRVYGELWAGRRPSAHEISSSLGIEVRHIDTLPEALSVSGKTRVHRGVSSYVDSLVAPDETRDGDFARVVSEMRLVKDTWEIGELQDACDITALGFEDSVREWDNVLKHGERWLEGTFFRRARTMGNDIGYDSIVGGGKHATTLHWIENSGPITPGELVLLDMGVEGHNLYTADVTRTLPVDGTFTTLQRELYDLVLTSQQAGIDAVRPGLAFADVHAASMSVLAHGLEGMGLLPVSAQEALDPESKVYARWTLHGTSHMLGMDVHDCGQAAPEAYAKGTLAAGMVLTVEPGLYFQEDDLLVPEGLRGIGIRIEDDILVTDEGSTNLSAALPRTSADVEEWMGSLRP</sequence>
<dbReference type="PROSITE" id="PS00491">
    <property type="entry name" value="PROLINE_PEPTIDASE"/>
    <property type="match status" value="1"/>
</dbReference>
<dbReference type="EMBL" id="FOQG01000002">
    <property type="protein sequence ID" value="SFH72376.1"/>
    <property type="molecule type" value="Genomic_DNA"/>
</dbReference>
<reference evidence="11 12" key="1">
    <citation type="submission" date="2016-10" db="EMBL/GenBank/DDBJ databases">
        <authorList>
            <person name="de Groot N.N."/>
        </authorList>
    </citation>
    <scope>NUCLEOTIDE SEQUENCE [LARGE SCALE GENOMIC DNA]</scope>
    <source>
        <strain evidence="11 12">CGMCC 1.11156</strain>
    </source>
</reference>
<dbReference type="Pfam" id="PF00557">
    <property type="entry name" value="Peptidase_M24"/>
    <property type="match status" value="1"/>
</dbReference>
<dbReference type="InterPro" id="IPR029149">
    <property type="entry name" value="Creatin/AminoP/Spt16_N"/>
</dbReference>
<dbReference type="InterPro" id="IPR052433">
    <property type="entry name" value="X-Pro_dipept-like"/>
</dbReference>
<dbReference type="RefSeq" id="WP_174813039.1">
    <property type="nucleotide sequence ID" value="NZ_BKAF01000028.1"/>
</dbReference>
<dbReference type="InterPro" id="IPR036005">
    <property type="entry name" value="Creatinase/aminopeptidase-like"/>
</dbReference>
<dbReference type="InterPro" id="IPR001131">
    <property type="entry name" value="Peptidase_M24B_aminopep-P_CS"/>
</dbReference>
<feature type="region of interest" description="Disordered" evidence="9">
    <location>
        <begin position="1"/>
        <end position="30"/>
    </location>
</feature>
<dbReference type="SUPFAM" id="SSF53092">
    <property type="entry name" value="Creatinase/prolidase N-terminal domain"/>
    <property type="match status" value="1"/>
</dbReference>
<dbReference type="AlphaFoldDB" id="A0A1I3CDK5"/>
<dbReference type="GO" id="GO:0070006">
    <property type="term" value="F:metalloaminopeptidase activity"/>
    <property type="evidence" value="ECO:0007669"/>
    <property type="project" value="InterPro"/>
</dbReference>
<keyword evidence="7" id="KW-0464">Manganese</keyword>
<evidence type="ECO:0000313" key="12">
    <source>
        <dbReference type="Proteomes" id="UP000198649"/>
    </source>
</evidence>
<protein>
    <recommendedName>
        <fullName evidence="4">Xaa-Pro aminopeptidase</fullName>
        <ecNumber evidence="4">3.4.11.9</ecNumber>
    </recommendedName>
</protein>
<dbReference type="InterPro" id="IPR000994">
    <property type="entry name" value="Pept_M24"/>
</dbReference>
<name>A0A1I3CDK5_9ACTN</name>
<evidence type="ECO:0000256" key="2">
    <source>
        <dbReference type="ARBA" id="ARBA00001936"/>
    </source>
</evidence>
<comment type="catalytic activity">
    <reaction evidence="1">
        <text>Release of any N-terminal amino acid, including proline, that is linked to proline, even from a dipeptide or tripeptide.</text>
        <dbReference type="EC" id="3.4.11.9"/>
    </reaction>
</comment>
<gene>
    <name evidence="11" type="ORF">SAMN05216561_1026</name>
</gene>
<dbReference type="GO" id="GO:0005829">
    <property type="term" value="C:cytosol"/>
    <property type="evidence" value="ECO:0007669"/>
    <property type="project" value="TreeGrafter"/>
</dbReference>
<evidence type="ECO:0000256" key="8">
    <source>
        <dbReference type="RuleBase" id="RU000590"/>
    </source>
</evidence>
<keyword evidence="6" id="KW-0378">Hydrolase</keyword>
<evidence type="ECO:0000256" key="1">
    <source>
        <dbReference type="ARBA" id="ARBA00001424"/>
    </source>
</evidence>
<comment type="cofactor">
    <cofactor evidence="2">
        <name>Mn(2+)</name>
        <dbReference type="ChEBI" id="CHEBI:29035"/>
    </cofactor>
</comment>
<dbReference type="Gene3D" id="3.90.230.10">
    <property type="entry name" value="Creatinase/methionine aminopeptidase superfamily"/>
    <property type="match status" value="1"/>
</dbReference>
<keyword evidence="11" id="KW-0031">Aminopeptidase</keyword>
<dbReference type="STRING" id="1005945.SAMN05216561_1026"/>
<dbReference type="GO" id="GO:0006508">
    <property type="term" value="P:proteolysis"/>
    <property type="evidence" value="ECO:0007669"/>
    <property type="project" value="TreeGrafter"/>
</dbReference>
<dbReference type="SMART" id="SM01011">
    <property type="entry name" value="AMP_N"/>
    <property type="match status" value="1"/>
</dbReference>
<proteinExistence type="inferred from homology"/>
<comment type="similarity">
    <text evidence="3 8">Belongs to the peptidase M24B family.</text>
</comment>
<keyword evidence="12" id="KW-1185">Reference proteome</keyword>
<dbReference type="EC" id="3.4.11.9" evidence="4"/>
<evidence type="ECO:0000256" key="7">
    <source>
        <dbReference type="ARBA" id="ARBA00023211"/>
    </source>
</evidence>
<dbReference type="GO" id="GO:0030145">
    <property type="term" value="F:manganese ion binding"/>
    <property type="evidence" value="ECO:0007669"/>
    <property type="project" value="InterPro"/>
</dbReference>
<feature type="domain" description="Aminopeptidase P N-terminal" evidence="10">
    <location>
        <begin position="47"/>
        <end position="183"/>
    </location>
</feature>
<dbReference type="PANTHER" id="PTHR43226">
    <property type="entry name" value="XAA-PRO AMINOPEPTIDASE 3"/>
    <property type="match status" value="1"/>
</dbReference>
<keyword evidence="5 8" id="KW-0479">Metal-binding</keyword>
<dbReference type="InterPro" id="IPR007865">
    <property type="entry name" value="Aminopep_P_N"/>
</dbReference>
<dbReference type="Gene3D" id="3.40.350.10">
    <property type="entry name" value="Creatinase/prolidase N-terminal domain"/>
    <property type="match status" value="1"/>
</dbReference>
<keyword evidence="11" id="KW-0645">Protease</keyword>
<evidence type="ECO:0000256" key="4">
    <source>
        <dbReference type="ARBA" id="ARBA00012574"/>
    </source>
</evidence>
<evidence type="ECO:0000259" key="10">
    <source>
        <dbReference type="SMART" id="SM01011"/>
    </source>
</evidence>
<dbReference type="SUPFAM" id="SSF55920">
    <property type="entry name" value="Creatinase/aminopeptidase"/>
    <property type="match status" value="1"/>
</dbReference>
<evidence type="ECO:0000256" key="3">
    <source>
        <dbReference type="ARBA" id="ARBA00008766"/>
    </source>
</evidence>
<evidence type="ECO:0000256" key="5">
    <source>
        <dbReference type="ARBA" id="ARBA00022723"/>
    </source>
</evidence>
<dbReference type="Proteomes" id="UP000198649">
    <property type="component" value="Unassembled WGS sequence"/>
</dbReference>
<accession>A0A1I3CDK5</accession>
<evidence type="ECO:0000256" key="6">
    <source>
        <dbReference type="ARBA" id="ARBA00022801"/>
    </source>
</evidence>